<name>A0AA39YW52_9PEZI</name>
<evidence type="ECO:0000313" key="3">
    <source>
        <dbReference type="Proteomes" id="UP001175001"/>
    </source>
</evidence>
<feature type="region of interest" description="Disordered" evidence="1">
    <location>
        <begin position="156"/>
        <end position="236"/>
    </location>
</feature>
<sequence length="236" mass="25839">MPFAGYEIEENATKETGSFEANASTKSEDSVSSSVLSLEGDRKETIVNLQSKEAQLRAINDEEDGVDRCPLCAWELKNGECAQCVLQFDENGIETGENSFGGFSDIMRAINDEEDDVDRCPLCAWKLENGKCAKCGLQFDDNSTITWENSFGSFSDIDETSEHKMSGEKEKKDKGLPKPLQEAPIPQVNIWKQRAESNAVKSKVSNAAIKPTESAAKSPARTSPNKAGDAKVNFAR</sequence>
<reference evidence="2" key="1">
    <citation type="submission" date="2023-06" db="EMBL/GenBank/DDBJ databases">
        <title>Multi-omics analyses reveal the molecular pathogenesis toolkit of Lasiodiplodia hormozganensis, a cross-kingdom pathogen.</title>
        <authorList>
            <person name="Felix C."/>
            <person name="Meneses R."/>
            <person name="Goncalves M.F.M."/>
            <person name="Tilleman L."/>
            <person name="Duarte A.S."/>
            <person name="Jorrin-Novo J.V."/>
            <person name="Van De Peer Y."/>
            <person name="Deforce D."/>
            <person name="Van Nieuwerburgh F."/>
            <person name="Esteves A.C."/>
            <person name="Alves A."/>
        </authorList>
    </citation>
    <scope>NUCLEOTIDE SEQUENCE</scope>
    <source>
        <strain evidence="2">CBS 339.90</strain>
    </source>
</reference>
<evidence type="ECO:0000256" key="1">
    <source>
        <dbReference type="SAM" id="MobiDB-lite"/>
    </source>
</evidence>
<feature type="compositionally biased region" description="Polar residues" evidence="1">
    <location>
        <begin position="14"/>
        <end position="25"/>
    </location>
</feature>
<dbReference type="EMBL" id="JAUJDW010000013">
    <property type="protein sequence ID" value="KAK0659684.1"/>
    <property type="molecule type" value="Genomic_DNA"/>
</dbReference>
<keyword evidence="3" id="KW-1185">Reference proteome</keyword>
<organism evidence="2 3">
    <name type="scientific">Lasiodiplodia hormozganensis</name>
    <dbReference type="NCBI Taxonomy" id="869390"/>
    <lineage>
        <taxon>Eukaryota</taxon>
        <taxon>Fungi</taxon>
        <taxon>Dikarya</taxon>
        <taxon>Ascomycota</taxon>
        <taxon>Pezizomycotina</taxon>
        <taxon>Dothideomycetes</taxon>
        <taxon>Dothideomycetes incertae sedis</taxon>
        <taxon>Botryosphaeriales</taxon>
        <taxon>Botryosphaeriaceae</taxon>
        <taxon>Lasiodiplodia</taxon>
    </lineage>
</organism>
<gene>
    <name evidence="2" type="ORF">DIS24_g3934</name>
</gene>
<evidence type="ECO:0000313" key="2">
    <source>
        <dbReference type="EMBL" id="KAK0659684.1"/>
    </source>
</evidence>
<feature type="compositionally biased region" description="Basic and acidic residues" evidence="1">
    <location>
        <begin position="160"/>
        <end position="176"/>
    </location>
</feature>
<dbReference type="AlphaFoldDB" id="A0AA39YW52"/>
<protein>
    <submittedName>
        <fullName evidence="2">Uncharacterized protein</fullName>
    </submittedName>
</protein>
<proteinExistence type="predicted"/>
<comment type="caution">
    <text evidence="2">The sequence shown here is derived from an EMBL/GenBank/DDBJ whole genome shotgun (WGS) entry which is preliminary data.</text>
</comment>
<dbReference type="Proteomes" id="UP001175001">
    <property type="component" value="Unassembled WGS sequence"/>
</dbReference>
<accession>A0AA39YW52</accession>
<feature type="region of interest" description="Disordered" evidence="1">
    <location>
        <begin position="1"/>
        <end position="37"/>
    </location>
</feature>